<evidence type="ECO:0000256" key="1">
    <source>
        <dbReference type="SAM" id="MobiDB-lite"/>
    </source>
</evidence>
<sequence length="1171" mass="117637">MRVAACKRVCEYASFSERVALQQPPAGARVTTLTGATVVAGPAGAQPGATAALDLSASSASSSSRPLLALGANATLLLRDLALDGAALVLPSPLSAPLPLAQLLGLRAVVLQNVLITTPSCVQLSVHQAAACRALAPSPHLTGSSPSLTAVNVTLTCAGPPVPHPCVAVAVGSGQELVDVLYGAYGLPAAVASSGPVPPTYIMVTHDITLAAAIVPVAGCAAQGPAPPPPTTISVGGPVFPPTQPGPCAAPVTSFACLSPPIAVTSLLLISGGTVTPPLRTAGDAAASSNDSAPAAQAPVLDLGGANDLLDLTSSGCIPPACRVELHNLSLSGLPLGPPITYAVGLLRGLLWWVGAACAQPAAGVAPDCAIHQEQHDHPWGGDGRGWASAAEVTSLKSAKVLELARLQPDEVISNDRSSTLTGGDAQQPLRLVLAQDALLVVSMVAGLDVTWQGDFGHVQVNISQPGLILGDPAGPRLLNLSGRPALINLRGPLAALTLRDLVFVVMPPAGLHPAALRALGAGIGTGGLPGTADVAVVAGPLDGSAPPGKLAAPSGPTLSSATWWRYLTQGSPRPAALPRATLDGVVLLVPYRELRLLAWCAAHNSTAPLTDPGVVEEVAAMLAGSQLVAPGLVRRQLAAAEAAGYGWGEGEGGAAGGLPPPSSPSPLRSITFWRFSWCGLYGRNVTLASWLPYASAAPFMAATPFPLELPDRWGPPAAVAPSPPLPGPAVPGIGVTPGADLAAAEGWNDGRYNSSSGSGASALTPAAAVGVAVAGLAVLLAAVTAAAWLFHVQPRMRSVPETGGKEMTGCCCPLPPPPLVASAPGEGSSSEMGYSSLEDRPRRTKTTGTLASAVLARQMQSALAQMHVGISLMQPLATTMGLAAQRASVAADEALVLTGELGRGAQGVVYSGRWRGLEVAVKCILLTCGQDGSPPRGGNGSHDGPSPAAAPAAAAASEAAITASMAHPNLVACYTFELVPLRVQPQEGGAEGIMRAGSNVGVAVGDDGSTPDAWRLTLVLERCNGGSLRSFLAAGWRSALAAIASSQAASGTPSTASATAAPRAVEVLAGAGVEVAPRRPAPPQLPPATIARLALDVARGLAYLHSRGVAHGDLSSANVLLHLLSSPRRCNDTAESIWPPLQAGPITQSPSPAQLLTRLTAKVCDFGLSQ</sequence>
<dbReference type="InterPro" id="IPR000719">
    <property type="entry name" value="Prot_kinase_dom"/>
</dbReference>
<dbReference type="GO" id="GO:0004674">
    <property type="term" value="F:protein serine/threonine kinase activity"/>
    <property type="evidence" value="ECO:0007669"/>
    <property type="project" value="TreeGrafter"/>
</dbReference>
<name>A0A2J8A1C7_9CHLO</name>
<dbReference type="GO" id="GO:0004713">
    <property type="term" value="F:protein tyrosine kinase activity"/>
    <property type="evidence" value="ECO:0007669"/>
    <property type="project" value="InterPro"/>
</dbReference>
<dbReference type="SUPFAM" id="SSF56112">
    <property type="entry name" value="Protein kinase-like (PK-like)"/>
    <property type="match status" value="1"/>
</dbReference>
<dbReference type="Gene3D" id="3.30.200.20">
    <property type="entry name" value="Phosphorylase Kinase, domain 1"/>
    <property type="match status" value="1"/>
</dbReference>
<evidence type="ECO:0000259" key="2">
    <source>
        <dbReference type="PROSITE" id="PS50011"/>
    </source>
</evidence>
<comment type="caution">
    <text evidence="3">The sequence shown here is derived from an EMBL/GenBank/DDBJ whole genome shotgun (WGS) entry which is preliminary data.</text>
</comment>
<feature type="domain" description="Protein kinase" evidence="2">
    <location>
        <begin position="896"/>
        <end position="1171"/>
    </location>
</feature>
<evidence type="ECO:0000313" key="4">
    <source>
        <dbReference type="Proteomes" id="UP000236333"/>
    </source>
</evidence>
<dbReference type="PANTHER" id="PTHR44329:SF214">
    <property type="entry name" value="PROTEIN KINASE DOMAIN-CONTAINING PROTEIN"/>
    <property type="match status" value="1"/>
</dbReference>
<proteinExistence type="predicted"/>
<dbReference type="Gene3D" id="1.10.510.10">
    <property type="entry name" value="Transferase(Phosphotransferase) domain 1"/>
    <property type="match status" value="1"/>
</dbReference>
<reference evidence="3 4" key="1">
    <citation type="journal article" date="2017" name="Mol. Biol. Evol.">
        <title>The 4-celled Tetrabaena socialis nuclear genome reveals the essential components for genetic control of cell number at the origin of multicellularity in the volvocine lineage.</title>
        <authorList>
            <person name="Featherston J."/>
            <person name="Arakaki Y."/>
            <person name="Hanschen E.R."/>
            <person name="Ferris P.J."/>
            <person name="Michod R.E."/>
            <person name="Olson B.J.S.C."/>
            <person name="Nozaki H."/>
            <person name="Durand P.M."/>
        </authorList>
    </citation>
    <scope>NUCLEOTIDE SEQUENCE [LARGE SCALE GENOMIC DNA]</scope>
    <source>
        <strain evidence="3 4">NIES-571</strain>
    </source>
</reference>
<dbReference type="AlphaFoldDB" id="A0A2J8A1C7"/>
<dbReference type="EMBL" id="PGGS01000243">
    <property type="protein sequence ID" value="PNH06327.1"/>
    <property type="molecule type" value="Genomic_DNA"/>
</dbReference>
<feature type="compositionally biased region" description="Low complexity" evidence="1">
    <location>
        <begin position="826"/>
        <end position="837"/>
    </location>
</feature>
<accession>A0A2J8A1C7</accession>
<dbReference type="PANTHER" id="PTHR44329">
    <property type="entry name" value="SERINE/THREONINE-PROTEIN KINASE TNNI3K-RELATED"/>
    <property type="match status" value="1"/>
</dbReference>
<dbReference type="Proteomes" id="UP000236333">
    <property type="component" value="Unassembled WGS sequence"/>
</dbReference>
<gene>
    <name evidence="3" type="ORF">TSOC_007305</name>
</gene>
<keyword evidence="4" id="KW-1185">Reference proteome</keyword>
<evidence type="ECO:0000313" key="3">
    <source>
        <dbReference type="EMBL" id="PNH06327.1"/>
    </source>
</evidence>
<dbReference type="OrthoDB" id="1668230at2759"/>
<dbReference type="InterPro" id="IPR011009">
    <property type="entry name" value="Kinase-like_dom_sf"/>
</dbReference>
<dbReference type="InterPro" id="IPR001245">
    <property type="entry name" value="Ser-Thr/Tyr_kinase_cat_dom"/>
</dbReference>
<protein>
    <recommendedName>
        <fullName evidence="2">Protein kinase domain-containing protein</fullName>
    </recommendedName>
</protein>
<dbReference type="SMART" id="SM00219">
    <property type="entry name" value="TyrKc"/>
    <property type="match status" value="1"/>
</dbReference>
<dbReference type="PROSITE" id="PS50011">
    <property type="entry name" value="PROTEIN_KINASE_DOM"/>
    <property type="match status" value="1"/>
</dbReference>
<feature type="region of interest" description="Disordered" evidence="1">
    <location>
        <begin position="933"/>
        <end position="952"/>
    </location>
</feature>
<organism evidence="3 4">
    <name type="scientific">Tetrabaena socialis</name>
    <dbReference type="NCBI Taxonomy" id="47790"/>
    <lineage>
        <taxon>Eukaryota</taxon>
        <taxon>Viridiplantae</taxon>
        <taxon>Chlorophyta</taxon>
        <taxon>core chlorophytes</taxon>
        <taxon>Chlorophyceae</taxon>
        <taxon>CS clade</taxon>
        <taxon>Chlamydomonadales</taxon>
        <taxon>Tetrabaenaceae</taxon>
        <taxon>Tetrabaena</taxon>
    </lineage>
</organism>
<dbReference type="InterPro" id="IPR051681">
    <property type="entry name" value="Ser/Thr_Kinases-Pseudokinases"/>
</dbReference>
<dbReference type="GO" id="GO:0005524">
    <property type="term" value="F:ATP binding"/>
    <property type="evidence" value="ECO:0007669"/>
    <property type="project" value="InterPro"/>
</dbReference>
<dbReference type="InterPro" id="IPR020635">
    <property type="entry name" value="Tyr_kinase_cat_dom"/>
</dbReference>
<feature type="region of interest" description="Disordered" evidence="1">
    <location>
        <begin position="823"/>
        <end position="844"/>
    </location>
</feature>
<dbReference type="Pfam" id="PF07714">
    <property type="entry name" value="PK_Tyr_Ser-Thr"/>
    <property type="match status" value="1"/>
</dbReference>